<dbReference type="Pfam" id="PF13843">
    <property type="entry name" value="DDE_Tnp_1_7"/>
    <property type="match status" value="1"/>
</dbReference>
<feature type="domain" description="PiggyBac transposable element-derived protein" evidence="2">
    <location>
        <begin position="8"/>
        <end position="152"/>
    </location>
</feature>
<feature type="transmembrane region" description="Helical" evidence="1">
    <location>
        <begin position="139"/>
        <end position="157"/>
    </location>
</feature>
<comment type="caution">
    <text evidence="3">The sequence shown here is derived from an EMBL/GenBank/DDBJ whole genome shotgun (WGS) entry which is preliminary data.</text>
</comment>
<dbReference type="Proteomes" id="UP001162156">
    <property type="component" value="Unassembled WGS sequence"/>
</dbReference>
<evidence type="ECO:0000313" key="3">
    <source>
        <dbReference type="EMBL" id="KAJ8931310.1"/>
    </source>
</evidence>
<protein>
    <recommendedName>
        <fullName evidence="2">PiggyBac transposable element-derived protein domain-containing protein</fullName>
    </recommendedName>
</protein>
<evidence type="ECO:0000259" key="2">
    <source>
        <dbReference type="Pfam" id="PF13843"/>
    </source>
</evidence>
<proteinExistence type="predicted"/>
<dbReference type="AlphaFoldDB" id="A0AAV8WYV3"/>
<keyword evidence="1" id="KW-0812">Transmembrane</keyword>
<gene>
    <name evidence="3" type="ORF">NQ314_015791</name>
</gene>
<dbReference type="InterPro" id="IPR029526">
    <property type="entry name" value="PGBD"/>
</dbReference>
<reference evidence="3" key="1">
    <citation type="journal article" date="2023" name="Insect Mol. Biol.">
        <title>Genome sequencing provides insights into the evolution of gene families encoding plant cell wall-degrading enzymes in longhorned beetles.</title>
        <authorList>
            <person name="Shin N.R."/>
            <person name="Okamura Y."/>
            <person name="Kirsch R."/>
            <person name="Pauchet Y."/>
        </authorList>
    </citation>
    <scope>NUCLEOTIDE SEQUENCE</scope>
    <source>
        <strain evidence="3">RBIC_L_NR</strain>
    </source>
</reference>
<keyword evidence="1" id="KW-0472">Membrane</keyword>
<keyword evidence="4" id="KW-1185">Reference proteome</keyword>
<evidence type="ECO:0000256" key="1">
    <source>
        <dbReference type="SAM" id="Phobius"/>
    </source>
</evidence>
<dbReference type="PANTHER" id="PTHR46599:SF3">
    <property type="entry name" value="PIGGYBAC TRANSPOSABLE ELEMENT-DERIVED PROTEIN 4"/>
    <property type="match status" value="1"/>
</dbReference>
<name>A0AAV8WYV3_9CUCU</name>
<accession>A0AAV8WYV3</accession>
<dbReference type="PANTHER" id="PTHR46599">
    <property type="entry name" value="PIGGYBAC TRANSPOSABLE ELEMENT-DERIVED PROTEIN 4"/>
    <property type="match status" value="1"/>
</dbReference>
<dbReference type="EMBL" id="JANEYF010004409">
    <property type="protein sequence ID" value="KAJ8931310.1"/>
    <property type="molecule type" value="Genomic_DNA"/>
</dbReference>
<evidence type="ECO:0000313" key="4">
    <source>
        <dbReference type="Proteomes" id="UP001162156"/>
    </source>
</evidence>
<keyword evidence="1" id="KW-1133">Transmembrane helix</keyword>
<organism evidence="3 4">
    <name type="scientific">Rhamnusium bicolor</name>
    <dbReference type="NCBI Taxonomy" id="1586634"/>
    <lineage>
        <taxon>Eukaryota</taxon>
        <taxon>Metazoa</taxon>
        <taxon>Ecdysozoa</taxon>
        <taxon>Arthropoda</taxon>
        <taxon>Hexapoda</taxon>
        <taxon>Insecta</taxon>
        <taxon>Pterygota</taxon>
        <taxon>Neoptera</taxon>
        <taxon>Endopterygota</taxon>
        <taxon>Coleoptera</taxon>
        <taxon>Polyphaga</taxon>
        <taxon>Cucujiformia</taxon>
        <taxon>Chrysomeloidea</taxon>
        <taxon>Cerambycidae</taxon>
        <taxon>Lepturinae</taxon>
        <taxon>Rhagiini</taxon>
        <taxon>Rhamnusium</taxon>
    </lineage>
</organism>
<sequence>MMNRHMNNLFDSERTLFTDNWYTIVGLARKLAIRGGHLVGTLRSNRKCNPKNVITTSLNRGQIFGMVSDDVITVLKWKDKRNVLMLSTKHGIETTNIGQRQKLVAIIDYNAAKSFIDVSDQRASYSSAVRKALKWYQKVAVEALMGTTIVNSLFFIIKSMGKKHL</sequence>